<name>A0A9P8ADG6_9AGAR</name>
<sequence length="70" mass="7943">MATASGSRTQPVPVSGSDDEENERQRRKYQLFSKEIEKEAKGTKDQLPGIRTNRSFKEGEEGLQRGEEED</sequence>
<dbReference type="GeneID" id="66073985"/>
<dbReference type="EMBL" id="CM032182">
    <property type="protein sequence ID" value="KAG7097572.1"/>
    <property type="molecule type" value="Genomic_DNA"/>
</dbReference>
<evidence type="ECO:0000313" key="3">
    <source>
        <dbReference type="Proteomes" id="UP001049176"/>
    </source>
</evidence>
<evidence type="ECO:0000313" key="2">
    <source>
        <dbReference type="EMBL" id="KAG7097572.1"/>
    </source>
</evidence>
<dbReference type="Proteomes" id="UP001049176">
    <property type="component" value="Chromosome 2"/>
</dbReference>
<evidence type="ECO:0000256" key="1">
    <source>
        <dbReference type="SAM" id="MobiDB-lite"/>
    </source>
</evidence>
<protein>
    <submittedName>
        <fullName evidence="2">Uncharacterized protein</fullName>
    </submittedName>
</protein>
<dbReference type="AlphaFoldDB" id="A0A9P8ADG6"/>
<gene>
    <name evidence="2" type="ORF">E1B28_004909</name>
</gene>
<dbReference type="KEGG" id="more:E1B28_004909"/>
<organism evidence="2 3">
    <name type="scientific">Marasmius oreades</name>
    <name type="common">fairy-ring Marasmius</name>
    <dbReference type="NCBI Taxonomy" id="181124"/>
    <lineage>
        <taxon>Eukaryota</taxon>
        <taxon>Fungi</taxon>
        <taxon>Dikarya</taxon>
        <taxon>Basidiomycota</taxon>
        <taxon>Agaricomycotina</taxon>
        <taxon>Agaricomycetes</taxon>
        <taxon>Agaricomycetidae</taxon>
        <taxon>Agaricales</taxon>
        <taxon>Marasmiineae</taxon>
        <taxon>Marasmiaceae</taxon>
        <taxon>Marasmius</taxon>
    </lineage>
</organism>
<feature type="compositionally biased region" description="Basic and acidic residues" evidence="1">
    <location>
        <begin position="55"/>
        <end position="70"/>
    </location>
</feature>
<feature type="compositionally biased region" description="Basic and acidic residues" evidence="1">
    <location>
        <begin position="34"/>
        <end position="44"/>
    </location>
</feature>
<keyword evidence="3" id="KW-1185">Reference proteome</keyword>
<feature type="region of interest" description="Disordered" evidence="1">
    <location>
        <begin position="1"/>
        <end position="70"/>
    </location>
</feature>
<feature type="compositionally biased region" description="Polar residues" evidence="1">
    <location>
        <begin position="1"/>
        <end position="12"/>
    </location>
</feature>
<accession>A0A9P8ADG6</accession>
<proteinExistence type="predicted"/>
<comment type="caution">
    <text evidence="2">The sequence shown here is derived from an EMBL/GenBank/DDBJ whole genome shotgun (WGS) entry which is preliminary data.</text>
</comment>
<reference evidence="2" key="1">
    <citation type="journal article" date="2021" name="Genome Biol. Evol.">
        <title>The assembled and annotated genome of the fairy-ring fungus Marasmius oreades.</title>
        <authorList>
            <person name="Hiltunen M."/>
            <person name="Ament-Velasquez S.L."/>
            <person name="Johannesson H."/>
        </authorList>
    </citation>
    <scope>NUCLEOTIDE SEQUENCE</scope>
    <source>
        <strain evidence="2">03SP1</strain>
    </source>
</reference>
<dbReference type="RefSeq" id="XP_043014042.1">
    <property type="nucleotide sequence ID" value="XM_043149436.1"/>
</dbReference>